<evidence type="ECO:0000313" key="3">
    <source>
        <dbReference type="Proteomes" id="UP000190831"/>
    </source>
</evidence>
<feature type="compositionally biased region" description="Polar residues" evidence="1">
    <location>
        <begin position="416"/>
        <end position="427"/>
    </location>
</feature>
<dbReference type="Proteomes" id="UP000190831">
    <property type="component" value="Chromosome F"/>
</dbReference>
<dbReference type="OMA" id="MACANEL"/>
<sequence length="434" mass="50752">MFQLNPSPCVFEPLPAYNAAPSVYYYPEHKKRRLQNCPFVTRALPVRRETVKHQIDENDKEYVLSLYKTVSEEKVSKAVYERLQEVRDNYAPKYQLVRDYFGNEFYIKEDKDEDAIIQEAIAQLDMTQIGRQLAKQAFQDYEITLNHTGDELAVVSQHDRYEKIFALGSECEDVRVIGCEMISDSVARLKVGVQKPARAEPVTFATPIQFQILVPTQQQQESQESNSESDSQEIEDALQAKQRRELQKKERKEARRVQKRQERARRNEERRQQEAALEQEQQRLAEEARVAEERRRLEVQAAAEEERQRRAYLEAKQRAREIAEAEEKEKKIAEMKQRLIAEKRNRRLQQQSEQPSEASEPERKSPNNVVININFGTPENVPGREDQNGKARDQPKRSRSRSPVVLEDMEDEETNRYQQSLSRSPRGSSVIDDL</sequence>
<feature type="compositionally biased region" description="Polar residues" evidence="1">
    <location>
        <begin position="366"/>
        <end position="377"/>
    </location>
</feature>
<proteinExistence type="predicted"/>
<accession>A0A1G4MGF2</accession>
<dbReference type="AlphaFoldDB" id="A0A1G4MGF2"/>
<keyword evidence="3" id="KW-1185">Reference proteome</keyword>
<feature type="compositionally biased region" description="Basic and acidic residues" evidence="1">
    <location>
        <begin position="382"/>
        <end position="396"/>
    </location>
</feature>
<feature type="compositionally biased region" description="Low complexity" evidence="1">
    <location>
        <begin position="217"/>
        <end position="229"/>
    </location>
</feature>
<dbReference type="OrthoDB" id="4067212at2759"/>
<reference evidence="3" key="1">
    <citation type="submission" date="2016-03" db="EMBL/GenBank/DDBJ databases">
        <authorList>
            <person name="Devillers H."/>
        </authorList>
    </citation>
    <scope>NUCLEOTIDE SEQUENCE [LARGE SCALE GENOMIC DNA]</scope>
</reference>
<organism evidence="2 3">
    <name type="scientific">Lachancea fermentati</name>
    <name type="common">Zygosaccharomyces fermentati</name>
    <dbReference type="NCBI Taxonomy" id="4955"/>
    <lineage>
        <taxon>Eukaryota</taxon>
        <taxon>Fungi</taxon>
        <taxon>Dikarya</taxon>
        <taxon>Ascomycota</taxon>
        <taxon>Saccharomycotina</taxon>
        <taxon>Saccharomycetes</taxon>
        <taxon>Saccharomycetales</taxon>
        <taxon>Saccharomycetaceae</taxon>
        <taxon>Lachancea</taxon>
    </lineage>
</organism>
<evidence type="ECO:0000256" key="1">
    <source>
        <dbReference type="SAM" id="MobiDB-lite"/>
    </source>
</evidence>
<feature type="compositionally biased region" description="Basic and acidic residues" evidence="1">
    <location>
        <begin position="242"/>
        <end position="273"/>
    </location>
</feature>
<feature type="region of interest" description="Disordered" evidence="1">
    <location>
        <begin position="336"/>
        <end position="434"/>
    </location>
</feature>
<dbReference type="EMBL" id="LT598490">
    <property type="protein sequence ID" value="SCW02883.1"/>
    <property type="molecule type" value="Genomic_DNA"/>
</dbReference>
<feature type="compositionally biased region" description="Low complexity" evidence="1">
    <location>
        <begin position="349"/>
        <end position="358"/>
    </location>
</feature>
<name>A0A1G4MGF2_LACFM</name>
<evidence type="ECO:0000313" key="2">
    <source>
        <dbReference type="EMBL" id="SCW02883.1"/>
    </source>
</evidence>
<dbReference type="STRING" id="4955.A0A1G4MGF2"/>
<protein>
    <submittedName>
        <fullName evidence="2">LAFE_0F16380g1_1</fullName>
    </submittedName>
</protein>
<gene>
    <name evidence="2" type="ORF">LAFE_0F16380G</name>
</gene>
<feature type="region of interest" description="Disordered" evidence="1">
    <location>
        <begin position="216"/>
        <end position="280"/>
    </location>
</feature>